<keyword evidence="2" id="KW-1185">Reference proteome</keyword>
<dbReference type="EMBL" id="JACHGH010000002">
    <property type="protein sequence ID" value="MBB6452420.1"/>
    <property type="molecule type" value="Genomic_DNA"/>
</dbReference>
<reference evidence="1 2" key="1">
    <citation type="submission" date="2020-08" db="EMBL/GenBank/DDBJ databases">
        <title>Genomic Encyclopedia of Type Strains, Phase IV (KMG-IV): sequencing the most valuable type-strain genomes for metagenomic binning, comparative biology and taxonomic classification.</title>
        <authorList>
            <person name="Goeker M."/>
        </authorList>
    </citation>
    <scope>NUCLEOTIDE SEQUENCE [LARGE SCALE GENOMIC DNA]</scope>
    <source>
        <strain evidence="1 2">DSM 19612</strain>
    </source>
</reference>
<sequence length="52" mass="6320">MPYFSLIEYINDSINVVKINDYIEEIEIPEMYKDWSSPEIYHQNLKIINKIL</sequence>
<name>A0A841PUE1_9BACI</name>
<proteinExistence type="predicted"/>
<comment type="caution">
    <text evidence="1">The sequence shown here is derived from an EMBL/GenBank/DDBJ whole genome shotgun (WGS) entry which is preliminary data.</text>
</comment>
<evidence type="ECO:0000313" key="2">
    <source>
        <dbReference type="Proteomes" id="UP000581688"/>
    </source>
</evidence>
<evidence type="ECO:0000313" key="1">
    <source>
        <dbReference type="EMBL" id="MBB6452420.1"/>
    </source>
</evidence>
<accession>A0A841PUE1</accession>
<organism evidence="1 2">
    <name type="scientific">Salirhabdus euzebyi</name>
    <dbReference type="NCBI Taxonomy" id="394506"/>
    <lineage>
        <taxon>Bacteria</taxon>
        <taxon>Bacillati</taxon>
        <taxon>Bacillota</taxon>
        <taxon>Bacilli</taxon>
        <taxon>Bacillales</taxon>
        <taxon>Bacillaceae</taxon>
        <taxon>Salirhabdus</taxon>
    </lineage>
</organism>
<dbReference type="Proteomes" id="UP000581688">
    <property type="component" value="Unassembled WGS sequence"/>
</dbReference>
<protein>
    <submittedName>
        <fullName evidence="1">Uncharacterized protein</fullName>
    </submittedName>
</protein>
<gene>
    <name evidence="1" type="ORF">HNQ94_000865</name>
</gene>
<dbReference type="AlphaFoldDB" id="A0A841PUE1"/>